<dbReference type="InterPro" id="IPR027417">
    <property type="entry name" value="P-loop_NTPase"/>
</dbReference>
<dbReference type="SMART" id="SM00533">
    <property type="entry name" value="MUTSd"/>
    <property type="match status" value="1"/>
</dbReference>
<evidence type="ECO:0000256" key="9">
    <source>
        <dbReference type="HAMAP-Rule" id="MF_00096"/>
    </source>
</evidence>
<dbReference type="InterPro" id="IPR005748">
    <property type="entry name" value="DNA_mismatch_repair_MutS"/>
</dbReference>
<dbReference type="FunFam" id="1.10.1420.10:FF:000001">
    <property type="entry name" value="DNA mismatch repair protein MutS"/>
    <property type="match status" value="1"/>
</dbReference>
<comment type="function">
    <text evidence="8 9">This protein is involved in the repair of mismatches in DNA. It is possible that it carries out the mismatch recognition step. This protein has a weak ATPase activity.</text>
</comment>
<dbReference type="CDD" id="cd03284">
    <property type="entry name" value="ABC_MutS1"/>
    <property type="match status" value="1"/>
</dbReference>
<comment type="similarity">
    <text evidence="1 9 10">Belongs to the DNA mismatch repair MutS family.</text>
</comment>
<dbReference type="PANTHER" id="PTHR11361">
    <property type="entry name" value="DNA MISMATCH REPAIR PROTEIN MUTS FAMILY MEMBER"/>
    <property type="match status" value="1"/>
</dbReference>
<dbReference type="InterPro" id="IPR016151">
    <property type="entry name" value="DNA_mismatch_repair_MutS_N"/>
</dbReference>
<dbReference type="GO" id="GO:0005829">
    <property type="term" value="C:cytosol"/>
    <property type="evidence" value="ECO:0007669"/>
    <property type="project" value="TreeGrafter"/>
</dbReference>
<dbReference type="GO" id="GO:0030983">
    <property type="term" value="F:mismatched DNA binding"/>
    <property type="evidence" value="ECO:0007669"/>
    <property type="project" value="InterPro"/>
</dbReference>
<sequence length="850" mass="97624">MRASPKKELTPMFRQYFDIKSQYPDCILFFRLGDFYEMFFEDAKTVAPLLGLVLTKREAGKDITAPMCGIPVEKSDFYVQKLLELGFKVAICEQVEDPALAKGLVKREVVKVYTPGLFIEPGFLKEKEKTYLASMVVGKKAGLAFLELSCEEFIFTELPLSQALAEIWKREPKELLIEKGAQEAPWLKEIMESLPQLHITPLESSFFKKNISLFEGLTASQEAQSALSGILEYLKLYQPSLSDRLKEPEFYYPEDFLYIDGNAQRSLELLRNLYDNSTKYSLFWVLDQTKTPMGARLLKDWLLYPLRDKEKILLREQVIQFFLERKALRQGLQRVLSSLPDLERLTSRVSLGVVTPKELALLREGLMEIPQIKAILKEEKGSLNFPNLLAKLCEEIAPLEELWSLLEKSLVKDPPSTLKEGGIFKEGYQAELDELKDLKENALFYLSNLERELREKTGIPNLKIGYNRVFGYYIEVSKSYLKVIPPYFERKQTLAGAERFVVPELKDLEAKILSAEERIKELEYQLFLNLRESVRKYVPLLKRTSRAIAELDLYLALAQVAEENNYTCPEITEEKVLEIEEGRHPVLEKIQGFERFIPNSVRLMEGDTELIIVTGPNMGGKSTYLRQVALIVILAQMGSFVPAKRAKITLFDRIFTRIGAGDELIRGKSTFMVEMSECAKILNEATPQSLVILDEVGRGTSTFDGMSLAWAIAEYLYKRKVFTLLATHYFELTELGKIYPEIKNYHVEVKEWQDQVIFLYKVLPGAASQSYGIEVAKLAQIPEEVWKRAKEILNQLEGRTPKFSQRQLSLFSEDDKSSLLAKIKKINPDEMTPLEALKFLYELKRSLKEK</sequence>
<dbReference type="SUPFAM" id="SSF52540">
    <property type="entry name" value="P-loop containing nucleoside triphosphate hydrolases"/>
    <property type="match status" value="1"/>
</dbReference>
<accession>A0A832LX46</accession>
<dbReference type="Gene3D" id="3.40.1170.10">
    <property type="entry name" value="DNA repair protein MutS, domain I"/>
    <property type="match status" value="1"/>
</dbReference>
<reference evidence="12" key="1">
    <citation type="journal article" date="2020" name="mSystems">
        <title>Genome- and Community-Level Interaction Insights into Carbon Utilization and Element Cycling Functions of Hydrothermarchaeota in Hydrothermal Sediment.</title>
        <authorList>
            <person name="Zhou Z."/>
            <person name="Liu Y."/>
            <person name="Xu W."/>
            <person name="Pan J."/>
            <person name="Luo Z.H."/>
            <person name="Li M."/>
        </authorList>
    </citation>
    <scope>NUCLEOTIDE SEQUENCE [LARGE SCALE GENOMIC DNA]</scope>
    <source>
        <strain evidence="12">SpSt-605</strain>
    </source>
</reference>
<dbReference type="Gene3D" id="3.30.420.110">
    <property type="entry name" value="MutS, connector domain"/>
    <property type="match status" value="1"/>
</dbReference>
<dbReference type="GO" id="GO:0003684">
    <property type="term" value="F:damaged DNA binding"/>
    <property type="evidence" value="ECO:0007669"/>
    <property type="project" value="UniProtKB-UniRule"/>
</dbReference>
<evidence type="ECO:0000256" key="10">
    <source>
        <dbReference type="RuleBase" id="RU003756"/>
    </source>
</evidence>
<keyword evidence="7 9" id="KW-0234">DNA repair</keyword>
<dbReference type="SUPFAM" id="SSF48334">
    <property type="entry name" value="DNA repair protein MutS, domain III"/>
    <property type="match status" value="1"/>
</dbReference>
<name>A0A832LX46_9BACT</name>
<dbReference type="HAMAP" id="MF_00096">
    <property type="entry name" value="MutS"/>
    <property type="match status" value="1"/>
</dbReference>
<dbReference type="PIRSF" id="PIRSF037677">
    <property type="entry name" value="DNA_mis_repair_Msh6"/>
    <property type="match status" value="1"/>
</dbReference>
<dbReference type="PROSITE" id="PS00486">
    <property type="entry name" value="DNA_MISMATCH_REPAIR_2"/>
    <property type="match status" value="1"/>
</dbReference>
<evidence type="ECO:0000256" key="2">
    <source>
        <dbReference type="ARBA" id="ARBA00021982"/>
    </source>
</evidence>
<proteinExistence type="inferred from homology"/>
<dbReference type="GO" id="GO:0140664">
    <property type="term" value="F:ATP-dependent DNA damage sensor activity"/>
    <property type="evidence" value="ECO:0007669"/>
    <property type="project" value="InterPro"/>
</dbReference>
<gene>
    <name evidence="9 12" type="primary">mutS</name>
    <name evidence="12" type="ORF">ENT73_02230</name>
</gene>
<dbReference type="NCBIfam" id="TIGR01070">
    <property type="entry name" value="mutS1"/>
    <property type="match status" value="1"/>
</dbReference>
<dbReference type="InterPro" id="IPR036187">
    <property type="entry name" value="DNA_mismatch_repair_MutS_sf"/>
</dbReference>
<protein>
    <recommendedName>
        <fullName evidence="2 9">DNA mismatch repair protein MutS</fullName>
    </recommendedName>
</protein>
<evidence type="ECO:0000256" key="8">
    <source>
        <dbReference type="ARBA" id="ARBA00024647"/>
    </source>
</evidence>
<organism evidence="12">
    <name type="scientific">Caldimicrobium thiodismutans</name>
    <dbReference type="NCBI Taxonomy" id="1653476"/>
    <lineage>
        <taxon>Bacteria</taxon>
        <taxon>Pseudomonadati</taxon>
        <taxon>Thermodesulfobacteriota</taxon>
        <taxon>Thermodesulfobacteria</taxon>
        <taxon>Thermodesulfobacteriales</taxon>
        <taxon>Thermodesulfobacteriaceae</taxon>
        <taxon>Caldimicrobium</taxon>
    </lineage>
</organism>
<dbReference type="Gene3D" id="1.10.1420.10">
    <property type="match status" value="2"/>
</dbReference>
<dbReference type="InterPro" id="IPR007861">
    <property type="entry name" value="DNA_mismatch_repair_MutS_clamp"/>
</dbReference>
<dbReference type="Pfam" id="PF05188">
    <property type="entry name" value="MutS_II"/>
    <property type="match status" value="1"/>
</dbReference>
<evidence type="ECO:0000256" key="5">
    <source>
        <dbReference type="ARBA" id="ARBA00022840"/>
    </source>
</evidence>
<dbReference type="Pfam" id="PF01624">
    <property type="entry name" value="MutS_I"/>
    <property type="match status" value="1"/>
</dbReference>
<feature type="domain" description="DNA mismatch repair proteins mutS family" evidence="11">
    <location>
        <begin position="689"/>
        <end position="705"/>
    </location>
</feature>
<dbReference type="InterPro" id="IPR036678">
    <property type="entry name" value="MutS_con_dom_sf"/>
</dbReference>
<dbReference type="InterPro" id="IPR045076">
    <property type="entry name" value="MutS"/>
</dbReference>
<dbReference type="InterPro" id="IPR000432">
    <property type="entry name" value="DNA_mismatch_repair_MutS_C"/>
</dbReference>
<dbReference type="PANTHER" id="PTHR11361:SF34">
    <property type="entry name" value="DNA MISMATCH REPAIR PROTEIN MSH1, MITOCHONDRIAL"/>
    <property type="match status" value="1"/>
</dbReference>
<keyword evidence="6 9" id="KW-0238">DNA-binding</keyword>
<dbReference type="Pfam" id="PF00488">
    <property type="entry name" value="MutS_V"/>
    <property type="match status" value="1"/>
</dbReference>
<evidence type="ECO:0000313" key="12">
    <source>
        <dbReference type="EMBL" id="HGV54895.1"/>
    </source>
</evidence>
<evidence type="ECO:0000256" key="6">
    <source>
        <dbReference type="ARBA" id="ARBA00023125"/>
    </source>
</evidence>
<dbReference type="InterPro" id="IPR007860">
    <property type="entry name" value="DNA_mmatch_repair_MutS_con_dom"/>
</dbReference>
<evidence type="ECO:0000256" key="4">
    <source>
        <dbReference type="ARBA" id="ARBA00022763"/>
    </source>
</evidence>
<dbReference type="Pfam" id="PF05190">
    <property type="entry name" value="MutS_IV"/>
    <property type="match status" value="1"/>
</dbReference>
<dbReference type="EMBL" id="DSZU01000031">
    <property type="protein sequence ID" value="HGV54895.1"/>
    <property type="molecule type" value="Genomic_DNA"/>
</dbReference>
<dbReference type="Gene3D" id="6.10.140.430">
    <property type="match status" value="1"/>
</dbReference>
<evidence type="ECO:0000256" key="1">
    <source>
        <dbReference type="ARBA" id="ARBA00006271"/>
    </source>
</evidence>
<dbReference type="SUPFAM" id="SSF55271">
    <property type="entry name" value="DNA repair protein MutS, domain I"/>
    <property type="match status" value="1"/>
</dbReference>
<keyword evidence="4 9" id="KW-0227">DNA damage</keyword>
<feature type="binding site" evidence="9">
    <location>
        <begin position="615"/>
        <end position="622"/>
    </location>
    <ligand>
        <name>ATP</name>
        <dbReference type="ChEBI" id="CHEBI:30616"/>
    </ligand>
</feature>
<dbReference type="InterPro" id="IPR017261">
    <property type="entry name" value="DNA_mismatch_repair_MutS/MSH"/>
</dbReference>
<dbReference type="SUPFAM" id="SSF53150">
    <property type="entry name" value="DNA repair protein MutS, domain II"/>
    <property type="match status" value="1"/>
</dbReference>
<dbReference type="SMART" id="SM00534">
    <property type="entry name" value="MUTSac"/>
    <property type="match status" value="1"/>
</dbReference>
<dbReference type="GO" id="GO:0006298">
    <property type="term" value="P:mismatch repair"/>
    <property type="evidence" value="ECO:0007669"/>
    <property type="project" value="UniProtKB-UniRule"/>
</dbReference>
<dbReference type="GO" id="GO:0005524">
    <property type="term" value="F:ATP binding"/>
    <property type="evidence" value="ECO:0007669"/>
    <property type="project" value="UniProtKB-UniRule"/>
</dbReference>
<dbReference type="AlphaFoldDB" id="A0A832LX46"/>
<dbReference type="Gene3D" id="3.40.50.300">
    <property type="entry name" value="P-loop containing nucleotide triphosphate hydrolases"/>
    <property type="match status" value="1"/>
</dbReference>
<evidence type="ECO:0000259" key="11">
    <source>
        <dbReference type="PROSITE" id="PS00486"/>
    </source>
</evidence>
<dbReference type="Pfam" id="PF05192">
    <property type="entry name" value="MutS_III"/>
    <property type="match status" value="1"/>
</dbReference>
<dbReference type="FunFam" id="3.40.1170.10:FF:000001">
    <property type="entry name" value="DNA mismatch repair protein MutS"/>
    <property type="match status" value="1"/>
</dbReference>
<keyword evidence="3 9" id="KW-0547">Nucleotide-binding</keyword>
<keyword evidence="5 9" id="KW-0067">ATP-binding</keyword>
<evidence type="ECO:0000256" key="7">
    <source>
        <dbReference type="ARBA" id="ARBA00023204"/>
    </source>
</evidence>
<dbReference type="InterPro" id="IPR007696">
    <property type="entry name" value="DNA_mismatch_repair_MutS_core"/>
</dbReference>
<evidence type="ECO:0000256" key="3">
    <source>
        <dbReference type="ARBA" id="ARBA00022741"/>
    </source>
</evidence>
<dbReference type="NCBIfam" id="NF003810">
    <property type="entry name" value="PRK05399.1"/>
    <property type="match status" value="1"/>
</dbReference>
<comment type="caution">
    <text evidence="12">The sequence shown here is derived from an EMBL/GenBank/DDBJ whole genome shotgun (WGS) entry which is preliminary data.</text>
</comment>
<dbReference type="InterPro" id="IPR007695">
    <property type="entry name" value="DNA_mismatch_repair_MutS-lik_N"/>
</dbReference>
<dbReference type="FunFam" id="3.40.50.300:FF:000870">
    <property type="entry name" value="MutS protein homolog 4"/>
    <property type="match status" value="1"/>
</dbReference>